<organism evidence="1 2">
    <name type="scientific">Syntrophotalea acetylenivorans</name>
    <dbReference type="NCBI Taxonomy" id="1842532"/>
    <lineage>
        <taxon>Bacteria</taxon>
        <taxon>Pseudomonadati</taxon>
        <taxon>Thermodesulfobacteriota</taxon>
        <taxon>Desulfuromonadia</taxon>
        <taxon>Desulfuromonadales</taxon>
        <taxon>Syntrophotaleaceae</taxon>
        <taxon>Syntrophotalea</taxon>
    </lineage>
</organism>
<reference evidence="1 2" key="1">
    <citation type="journal article" date="2017" name="Genome Announc.">
        <title>Complete Genome Sequences of Two Acetylene-Fermenting Pelobacter acetylenicus Strains.</title>
        <authorList>
            <person name="Sutton J.M."/>
            <person name="Baesman S.M."/>
            <person name="Fierst J.L."/>
            <person name="Poret-Peterson A.T."/>
            <person name="Oremland R.S."/>
            <person name="Dunlap D.S."/>
            <person name="Akob D.M."/>
        </authorList>
    </citation>
    <scope>NUCLEOTIDE SEQUENCE [LARGE SCALE GENOMIC DNA]</scope>
    <source>
        <strain evidence="1 2">SFB93</strain>
    </source>
</reference>
<name>A0A1L3GM96_9BACT</name>
<dbReference type="KEGG" id="pef:A7E78_03740"/>
<accession>A0A1L3GM96</accession>
<gene>
    <name evidence="1" type="ORF">A7E78_03740</name>
</gene>
<keyword evidence="2" id="KW-1185">Reference proteome</keyword>
<protein>
    <submittedName>
        <fullName evidence="1">Uncharacterized protein</fullName>
    </submittedName>
</protein>
<evidence type="ECO:0000313" key="2">
    <source>
        <dbReference type="Proteomes" id="UP000182517"/>
    </source>
</evidence>
<dbReference type="EMBL" id="CP015519">
    <property type="protein sequence ID" value="APG27020.1"/>
    <property type="molecule type" value="Genomic_DNA"/>
</dbReference>
<sequence length="91" mass="10372">MLKAIIKNTIVFNTELTEATEKIHSLIPQQSNNQGLLSTEHTESTEDLKGFSVFSVFLKRVLPFDPGWLPPPLNQRGDDTYVNKIDFPRNE</sequence>
<proteinExistence type="predicted"/>
<dbReference type="AlphaFoldDB" id="A0A1L3GM96"/>
<dbReference type="Proteomes" id="UP000182517">
    <property type="component" value="Chromosome"/>
</dbReference>
<evidence type="ECO:0000313" key="1">
    <source>
        <dbReference type="EMBL" id="APG27020.1"/>
    </source>
</evidence>